<sequence length="146" mass="16378">MDANGATESKYVTLVSSDGYEFVVLREAAMISPAIKGMLDTRNNFREAALGRCVFEEISGVVLEKVCEYFQYWYRYREREDVPDMDIPVELCLELLVAADFLGLDSKTPPNLLLLSGVTGSVSRDGISDTFSSRAKHRHHLMTMST</sequence>
<evidence type="ECO:0000256" key="2">
    <source>
        <dbReference type="ARBA" id="ARBA00009993"/>
    </source>
</evidence>
<comment type="subcellular location">
    <subcellularLocation>
        <location evidence="1">Nucleus</location>
    </subcellularLocation>
</comment>
<evidence type="ECO:0000313" key="8">
    <source>
        <dbReference type="Proteomes" id="UP001055172"/>
    </source>
</evidence>
<comment type="function">
    <text evidence="5">Essential component of the SCF (SKP1-CUL1-F-box protein) E3 ubiquitin ligase complexes, which mediate the ubiquitination and subsequent proteasomal degradation of target proteins. Controls sulfur metabolite repression, probably by mediating the inactivation or degradation of the metR transcription factor.</text>
</comment>
<dbReference type="InterPro" id="IPR039948">
    <property type="entry name" value="ELC1"/>
</dbReference>
<keyword evidence="8" id="KW-1185">Reference proteome</keyword>
<keyword evidence="4" id="KW-0539">Nucleus</keyword>
<gene>
    <name evidence="7" type="ORF">ColLi_08685</name>
</gene>
<accession>A0AA37GSR2</accession>
<organism evidence="7 8">
    <name type="scientific">Colletotrichum liriopes</name>
    <dbReference type="NCBI Taxonomy" id="708192"/>
    <lineage>
        <taxon>Eukaryota</taxon>
        <taxon>Fungi</taxon>
        <taxon>Dikarya</taxon>
        <taxon>Ascomycota</taxon>
        <taxon>Pezizomycotina</taxon>
        <taxon>Sordariomycetes</taxon>
        <taxon>Hypocreomycetidae</taxon>
        <taxon>Glomerellales</taxon>
        <taxon>Glomerellaceae</taxon>
        <taxon>Colletotrichum</taxon>
        <taxon>Colletotrichum spaethianum species complex</taxon>
    </lineage>
</organism>
<comment type="caution">
    <text evidence="7">The sequence shown here is derived from an EMBL/GenBank/DDBJ whole genome shotgun (WGS) entry which is preliminary data.</text>
</comment>
<dbReference type="PANTHER" id="PTHR20648">
    <property type="entry name" value="ELONGIN-C"/>
    <property type="match status" value="1"/>
</dbReference>
<comment type="similarity">
    <text evidence="2">Belongs to the SKP1 family.</text>
</comment>
<feature type="domain" description="SKP1 component POZ" evidence="6">
    <location>
        <begin position="11"/>
        <end position="72"/>
    </location>
</feature>
<dbReference type="SUPFAM" id="SSF54695">
    <property type="entry name" value="POZ domain"/>
    <property type="match status" value="1"/>
</dbReference>
<proteinExistence type="inferred from homology"/>
<dbReference type="AlphaFoldDB" id="A0AA37GSR2"/>
<dbReference type="Pfam" id="PF03931">
    <property type="entry name" value="Skp1_POZ"/>
    <property type="match status" value="1"/>
</dbReference>
<dbReference type="GO" id="GO:0006511">
    <property type="term" value="P:ubiquitin-dependent protein catabolic process"/>
    <property type="evidence" value="ECO:0007669"/>
    <property type="project" value="InterPro"/>
</dbReference>
<evidence type="ECO:0000256" key="1">
    <source>
        <dbReference type="ARBA" id="ARBA00004123"/>
    </source>
</evidence>
<dbReference type="SMART" id="SM00512">
    <property type="entry name" value="Skp1"/>
    <property type="match status" value="1"/>
</dbReference>
<reference evidence="7 8" key="1">
    <citation type="submission" date="2021-07" db="EMBL/GenBank/DDBJ databases">
        <title>Genome data of Colletotrichum spaethianum.</title>
        <authorList>
            <person name="Utami Y.D."/>
            <person name="Hiruma K."/>
        </authorList>
    </citation>
    <scope>NUCLEOTIDE SEQUENCE [LARGE SCALE GENOMIC DNA]</scope>
    <source>
        <strain evidence="7 8">MAFF 242679</strain>
    </source>
</reference>
<evidence type="ECO:0000313" key="7">
    <source>
        <dbReference type="EMBL" id="GJC85847.1"/>
    </source>
</evidence>
<dbReference type="InterPro" id="IPR011333">
    <property type="entry name" value="SKP1/BTB/POZ_sf"/>
</dbReference>
<evidence type="ECO:0000256" key="3">
    <source>
        <dbReference type="ARBA" id="ARBA00021347"/>
    </source>
</evidence>
<dbReference type="Proteomes" id="UP001055172">
    <property type="component" value="Unassembled WGS sequence"/>
</dbReference>
<dbReference type="InterPro" id="IPR001232">
    <property type="entry name" value="SKP1-like"/>
</dbReference>
<dbReference type="CDD" id="cd18321">
    <property type="entry name" value="BTB_POZ_EloC"/>
    <property type="match status" value="1"/>
</dbReference>
<dbReference type="FunFam" id="3.30.710.10:FF:000035">
    <property type="entry name" value="Elongin C transcription elongation factor"/>
    <property type="match status" value="1"/>
</dbReference>
<dbReference type="EMBL" id="BPPX01000019">
    <property type="protein sequence ID" value="GJC85847.1"/>
    <property type="molecule type" value="Genomic_DNA"/>
</dbReference>
<evidence type="ECO:0000256" key="5">
    <source>
        <dbReference type="ARBA" id="ARBA00045385"/>
    </source>
</evidence>
<dbReference type="InterPro" id="IPR016073">
    <property type="entry name" value="Skp1_comp_POZ"/>
</dbReference>
<dbReference type="Gene3D" id="3.30.710.10">
    <property type="entry name" value="Potassium Channel Kv1.1, Chain A"/>
    <property type="match status" value="1"/>
</dbReference>
<evidence type="ECO:0000256" key="4">
    <source>
        <dbReference type="ARBA" id="ARBA00023242"/>
    </source>
</evidence>
<name>A0AA37GSR2_9PEZI</name>
<dbReference type="GO" id="GO:0005634">
    <property type="term" value="C:nucleus"/>
    <property type="evidence" value="ECO:0007669"/>
    <property type="project" value="UniProtKB-SubCell"/>
</dbReference>
<protein>
    <recommendedName>
        <fullName evidence="3">Elongin-C</fullName>
    </recommendedName>
</protein>
<evidence type="ECO:0000259" key="6">
    <source>
        <dbReference type="Pfam" id="PF03931"/>
    </source>
</evidence>